<dbReference type="EMBL" id="JAMYJR010000020">
    <property type="protein sequence ID" value="MCO8272682.1"/>
    <property type="molecule type" value="Genomic_DNA"/>
</dbReference>
<keyword evidence="2" id="KW-1185">Reference proteome</keyword>
<sequence>MGARNSEVEQLLYDLCVGKGFCLPLAESQRLVETPPPDVDGFTDAVLAAEGYGDMSYTDTRRMVREVVDRHMRNWS</sequence>
<organism evidence="1 2">
    <name type="scientific">Paractinoplanes aksuensis</name>
    <dbReference type="NCBI Taxonomy" id="2939490"/>
    <lineage>
        <taxon>Bacteria</taxon>
        <taxon>Bacillati</taxon>
        <taxon>Actinomycetota</taxon>
        <taxon>Actinomycetes</taxon>
        <taxon>Micromonosporales</taxon>
        <taxon>Micromonosporaceae</taxon>
        <taxon>Paractinoplanes</taxon>
    </lineage>
</organism>
<proteinExistence type="predicted"/>
<accession>A0ABT1DPB5</accession>
<evidence type="ECO:0000313" key="2">
    <source>
        <dbReference type="Proteomes" id="UP001523369"/>
    </source>
</evidence>
<comment type="caution">
    <text evidence="1">The sequence shown here is derived from an EMBL/GenBank/DDBJ whole genome shotgun (WGS) entry which is preliminary data.</text>
</comment>
<dbReference type="Proteomes" id="UP001523369">
    <property type="component" value="Unassembled WGS sequence"/>
</dbReference>
<evidence type="ECO:0000313" key="1">
    <source>
        <dbReference type="EMBL" id="MCO8272682.1"/>
    </source>
</evidence>
<dbReference type="RefSeq" id="WP_253238778.1">
    <property type="nucleotide sequence ID" value="NZ_JAMYJR010000020.1"/>
</dbReference>
<gene>
    <name evidence="1" type="ORF">M1L60_18985</name>
</gene>
<name>A0ABT1DPB5_9ACTN</name>
<reference evidence="1 2" key="1">
    <citation type="submission" date="2022-06" db="EMBL/GenBank/DDBJ databases">
        <title>New Species of the Genus Actinoplanes, ActinopZanes ferrugineus.</title>
        <authorList>
            <person name="Ding P."/>
        </authorList>
    </citation>
    <scope>NUCLEOTIDE SEQUENCE [LARGE SCALE GENOMIC DNA]</scope>
    <source>
        <strain evidence="1 2">TRM88003</strain>
    </source>
</reference>
<protein>
    <submittedName>
        <fullName evidence="1">Uncharacterized protein</fullName>
    </submittedName>
</protein>